<dbReference type="Proteomes" id="UP000314294">
    <property type="component" value="Unassembled WGS sequence"/>
</dbReference>
<dbReference type="OrthoDB" id="416253at2759"/>
<dbReference type="EMBL" id="SRLO01000022">
    <property type="protein sequence ID" value="TNN85221.1"/>
    <property type="molecule type" value="Genomic_DNA"/>
</dbReference>
<dbReference type="Pfam" id="PF00248">
    <property type="entry name" value="Aldo_ket_red"/>
    <property type="match status" value="2"/>
</dbReference>
<evidence type="ECO:0000313" key="6">
    <source>
        <dbReference type="Proteomes" id="UP000314294"/>
    </source>
</evidence>
<evidence type="ECO:0000256" key="1">
    <source>
        <dbReference type="ARBA" id="ARBA00007905"/>
    </source>
</evidence>
<dbReference type="InterPro" id="IPR018170">
    <property type="entry name" value="Aldo/ket_reductase_CS"/>
</dbReference>
<dbReference type="SUPFAM" id="SSF51430">
    <property type="entry name" value="NAD(P)-linked oxidoreductase"/>
    <property type="match status" value="2"/>
</dbReference>
<sequence length="626" mass="68418">MSSTPPVLLNTGLQMPLLGLGTYKLVGPEEVYGAVDAALGAGYRSFDSAAVYRNEADLGRALKELLPKHGLTREDVFITSKLGPKDQGKKAMEGALRSLSQLDLGYIDLYLIHWPGTQGLDVADQRNPGHRSQSWATLEELHAQGKLKAIGVSNYTAAHMRELMQSCKVPPAVLQVEFHPKLCQTELRKVCEEYGVCFQAYSSLGKGELVTDPVVLEVAKNCERTTGQVLLRWAVQQGVPVLPKSSNPERIKDNARLFDFTLSDTDMDRLSDQMSSPASSIPPVLLNTGLQMPLLGLGTYKLVVLEDVCRAVDAALGAGYRAFDSAAVYRNEAELGRALKELLPKHGLTREDVFITSKLGSSHQGEKAMEGALQSLSLLDLGYIDLYLIHWPGTEGLHVADQRNPVHRSQSWATLEELHAQGKLKAIGVSNYTAAHMRELMQSCKVPPAVLQAEFHPKFCQTELRKVCEEYGVCFQAYSSLGKGNLVADPVVLEVAKNCERTTGQIRVNSLHLIVLESQPGWQPIPQTVWKSQVYVPSIRPAMLSNSSLILRSCRPYFFAAHKAGGADLDRTLNGAPSVGVPASSAKSSSSLETVEAWDSEFSRSRPVPKKTKAGPKVSTARHAER</sequence>
<dbReference type="PROSITE" id="PS00798">
    <property type="entry name" value="ALDOKETO_REDUCTASE_1"/>
    <property type="match status" value="2"/>
</dbReference>
<feature type="domain" description="NADP-dependent oxidoreductase" evidence="4">
    <location>
        <begin position="18"/>
        <end position="270"/>
    </location>
</feature>
<name>A0A4Z2J5M0_9TELE</name>
<reference evidence="5 6" key="1">
    <citation type="submission" date="2019-03" db="EMBL/GenBank/DDBJ databases">
        <title>First draft genome of Liparis tanakae, snailfish: a comprehensive survey of snailfish specific genes.</title>
        <authorList>
            <person name="Kim W."/>
            <person name="Song I."/>
            <person name="Jeong J.-H."/>
            <person name="Kim D."/>
            <person name="Kim S."/>
            <person name="Ryu S."/>
            <person name="Song J.Y."/>
            <person name="Lee S.K."/>
        </authorList>
    </citation>
    <scope>NUCLEOTIDE SEQUENCE [LARGE SCALE GENOMIC DNA]</scope>
    <source>
        <tissue evidence="5">Muscle</tissue>
    </source>
</reference>
<dbReference type="AlphaFoldDB" id="A0A4Z2J5M0"/>
<comment type="caution">
    <text evidence="5">The sequence shown here is derived from an EMBL/GenBank/DDBJ whole genome shotgun (WGS) entry which is preliminary data.</text>
</comment>
<evidence type="ECO:0000256" key="2">
    <source>
        <dbReference type="ARBA" id="ARBA00023002"/>
    </source>
</evidence>
<feature type="region of interest" description="Disordered" evidence="3">
    <location>
        <begin position="599"/>
        <end position="626"/>
    </location>
</feature>
<proteinExistence type="inferred from homology"/>
<dbReference type="Gene3D" id="3.20.20.100">
    <property type="entry name" value="NADP-dependent oxidoreductase domain"/>
    <property type="match status" value="2"/>
</dbReference>
<comment type="similarity">
    <text evidence="1">Belongs to the aldo/keto reductase family.</text>
</comment>
<dbReference type="InterPro" id="IPR023210">
    <property type="entry name" value="NADP_OxRdtase_dom"/>
</dbReference>
<gene>
    <name evidence="5" type="primary">ytbE_1</name>
    <name evidence="5" type="ORF">EYF80_004571</name>
</gene>
<accession>A0A4Z2J5M0</accession>
<dbReference type="CDD" id="cd19136">
    <property type="entry name" value="AKR_DrGR-like"/>
    <property type="match status" value="1"/>
</dbReference>
<organism evidence="5 6">
    <name type="scientific">Liparis tanakae</name>
    <name type="common">Tanaka's snailfish</name>
    <dbReference type="NCBI Taxonomy" id="230148"/>
    <lineage>
        <taxon>Eukaryota</taxon>
        <taxon>Metazoa</taxon>
        <taxon>Chordata</taxon>
        <taxon>Craniata</taxon>
        <taxon>Vertebrata</taxon>
        <taxon>Euteleostomi</taxon>
        <taxon>Actinopterygii</taxon>
        <taxon>Neopterygii</taxon>
        <taxon>Teleostei</taxon>
        <taxon>Neoteleostei</taxon>
        <taxon>Acanthomorphata</taxon>
        <taxon>Eupercaria</taxon>
        <taxon>Perciformes</taxon>
        <taxon>Cottioidei</taxon>
        <taxon>Cottales</taxon>
        <taxon>Liparidae</taxon>
        <taxon>Liparis</taxon>
    </lineage>
</organism>
<dbReference type="InterPro" id="IPR020471">
    <property type="entry name" value="AKR"/>
</dbReference>
<keyword evidence="2" id="KW-0560">Oxidoreductase</keyword>
<keyword evidence="6" id="KW-1185">Reference proteome</keyword>
<evidence type="ECO:0000259" key="4">
    <source>
        <dbReference type="Pfam" id="PF00248"/>
    </source>
</evidence>
<dbReference type="InterPro" id="IPR036812">
    <property type="entry name" value="NAD(P)_OxRdtase_dom_sf"/>
</dbReference>
<dbReference type="FunFam" id="3.20.20.100:FF:000002">
    <property type="entry name" value="2,5-diketo-D-gluconic acid reductase A"/>
    <property type="match status" value="1"/>
</dbReference>
<dbReference type="PRINTS" id="PR00069">
    <property type="entry name" value="ALDKETRDTASE"/>
</dbReference>
<feature type="domain" description="NADP-dependent oxidoreductase" evidence="4">
    <location>
        <begin position="296"/>
        <end position="487"/>
    </location>
</feature>
<dbReference type="PANTHER" id="PTHR43827">
    <property type="entry name" value="2,5-DIKETO-D-GLUCONIC ACID REDUCTASE"/>
    <property type="match status" value="1"/>
</dbReference>
<dbReference type="PANTHER" id="PTHR43827:SF11">
    <property type="entry name" value="GLYOXAL REDUCTASE-LIKE"/>
    <property type="match status" value="1"/>
</dbReference>
<evidence type="ECO:0000256" key="3">
    <source>
        <dbReference type="SAM" id="MobiDB-lite"/>
    </source>
</evidence>
<protein>
    <submittedName>
        <fullName evidence="5">Putative oxidoreductase YtbE</fullName>
    </submittedName>
</protein>
<evidence type="ECO:0000313" key="5">
    <source>
        <dbReference type="EMBL" id="TNN85221.1"/>
    </source>
</evidence>
<dbReference type="GO" id="GO:0016616">
    <property type="term" value="F:oxidoreductase activity, acting on the CH-OH group of donors, NAD or NADP as acceptor"/>
    <property type="evidence" value="ECO:0007669"/>
    <property type="project" value="UniProtKB-ARBA"/>
</dbReference>